<dbReference type="GO" id="GO:0001961">
    <property type="term" value="P:positive regulation of cytokine-mediated signaling pathway"/>
    <property type="evidence" value="ECO:0007669"/>
    <property type="project" value="TreeGrafter"/>
</dbReference>
<feature type="transmembrane region" description="Helical" evidence="5">
    <location>
        <begin position="334"/>
        <end position="359"/>
    </location>
</feature>
<dbReference type="GO" id="GO:0009986">
    <property type="term" value="C:cell surface"/>
    <property type="evidence" value="ECO:0007669"/>
    <property type="project" value="TreeGrafter"/>
</dbReference>
<sequence>MEQTSEEAPLATSSLAGSEQVLIQPNGAPGGSNARALKIAGITALVCLLVSAQVFTAYMVFDQKEQIQGLQATNRRMQNQMSQRSRMPAQKMVMPMGSMALLDFSEDGTKPIPTTPKPAPKVQLKKVPPSVEEQLQAFMTDFEFPHFNKSFLDNLETLKEQFNETTWSLQSWLRYWLIFHMAQSAPAPHQASKTKCQSEAAAGLTGMMGTYRPQCDEQGNYSVCSVGTLLDSAGAWTKTALPSTAPTPKATPTVTNDLWQNLTDFCVCLDLSSSRTKSDTLMTLGKWDELMEQVSEDAPLATEGRVGSDQALVEPTDPEGCLVRSMIGGSNARALKIAGITALVCLLVSAQVFTAYLVFDQKQQIQGLQATNQRMQNQMSRRSQQPPATMPKPPKPEPPKKDLAPPTVEKQLQEFIKEKLPQMNEGFLNNLQTLKQKVDESDWKSFESWMRYWLIFKMAQKTPTPTPPPPGADNY</sequence>
<organism evidence="8 9">
    <name type="scientific">Mugilogobius chulae</name>
    <name type="common">yellowstripe goby</name>
    <dbReference type="NCBI Taxonomy" id="88201"/>
    <lineage>
        <taxon>Eukaryota</taxon>
        <taxon>Metazoa</taxon>
        <taxon>Chordata</taxon>
        <taxon>Craniata</taxon>
        <taxon>Vertebrata</taxon>
        <taxon>Euteleostomi</taxon>
        <taxon>Actinopterygii</taxon>
        <taxon>Neopterygii</taxon>
        <taxon>Teleostei</taxon>
        <taxon>Neoteleostei</taxon>
        <taxon>Acanthomorphata</taxon>
        <taxon>Gobiaria</taxon>
        <taxon>Gobiiformes</taxon>
        <taxon>Gobioidei</taxon>
        <taxon>Gobiidae</taxon>
        <taxon>Gobionellinae</taxon>
        <taxon>Mugilogobius</taxon>
    </lineage>
</organism>
<dbReference type="InterPro" id="IPR015386">
    <property type="entry name" value="MHC_II-assoc_invar/CLIP_MHC-bd"/>
</dbReference>
<dbReference type="PANTHER" id="PTHR14093:SF17">
    <property type="entry name" value="HLA CLASS II HISTOCOMPATIBILITY ANTIGEN GAMMA CHAIN"/>
    <property type="match status" value="1"/>
</dbReference>
<evidence type="ECO:0000256" key="5">
    <source>
        <dbReference type="SAM" id="Phobius"/>
    </source>
</evidence>
<dbReference type="SUPFAM" id="SSF48305">
    <property type="entry name" value="Class II MHC-associated invariant chain ectoplasmic trimerization domain"/>
    <property type="match status" value="2"/>
</dbReference>
<comment type="caution">
    <text evidence="8">The sequence shown here is derived from an EMBL/GenBank/DDBJ whole genome shotgun (WGS) entry which is preliminary data.</text>
</comment>
<dbReference type="GO" id="GO:0043518">
    <property type="term" value="P:negative regulation of DNA damage response, signal transduction by p53 class mediator"/>
    <property type="evidence" value="ECO:0007669"/>
    <property type="project" value="TreeGrafter"/>
</dbReference>
<dbReference type="GO" id="GO:0019882">
    <property type="term" value="P:antigen processing and presentation"/>
    <property type="evidence" value="ECO:0007669"/>
    <property type="project" value="InterPro"/>
</dbReference>
<dbReference type="GO" id="GO:0070206">
    <property type="term" value="P:protein trimerization"/>
    <property type="evidence" value="ECO:0007669"/>
    <property type="project" value="InterPro"/>
</dbReference>
<feature type="domain" description="MHC class II-associated invariant chain trimerisation" evidence="6">
    <location>
        <begin position="144"/>
        <end position="186"/>
    </location>
</feature>
<dbReference type="AlphaFoldDB" id="A0AAW0PC96"/>
<evidence type="ECO:0000256" key="2">
    <source>
        <dbReference type="ARBA" id="ARBA00022525"/>
    </source>
</evidence>
<keyword evidence="9" id="KW-1185">Reference proteome</keyword>
<dbReference type="InterPro" id="IPR036613">
    <property type="entry name" value="MHCII_invariant_trimer_sf"/>
</dbReference>
<dbReference type="GO" id="GO:0002286">
    <property type="term" value="P:T cell activation involved in immune response"/>
    <property type="evidence" value="ECO:0007669"/>
    <property type="project" value="TreeGrafter"/>
</dbReference>
<keyword evidence="5" id="KW-0812">Transmembrane</keyword>
<dbReference type="GO" id="GO:0060907">
    <property type="term" value="P:positive regulation of macrophage cytokine production"/>
    <property type="evidence" value="ECO:0007669"/>
    <property type="project" value="TreeGrafter"/>
</dbReference>
<protein>
    <submittedName>
        <fullName evidence="8">Uncharacterized protein</fullName>
    </submittedName>
</protein>
<accession>A0AAW0PC96</accession>
<dbReference type="GO" id="GO:0002830">
    <property type="term" value="P:positive regulation of type 2 immune response"/>
    <property type="evidence" value="ECO:0007669"/>
    <property type="project" value="TreeGrafter"/>
</dbReference>
<dbReference type="GO" id="GO:0035718">
    <property type="term" value="F:macrophage migration inhibitory factor binding"/>
    <property type="evidence" value="ECO:0007669"/>
    <property type="project" value="TreeGrafter"/>
</dbReference>
<dbReference type="GO" id="GO:0070374">
    <property type="term" value="P:positive regulation of ERK1 and ERK2 cascade"/>
    <property type="evidence" value="ECO:0007669"/>
    <property type="project" value="TreeGrafter"/>
</dbReference>
<dbReference type="PANTHER" id="PTHR14093">
    <property type="entry name" value="HLA CLASS II GAMMA CHAIN"/>
    <property type="match status" value="1"/>
</dbReference>
<feature type="domain" description="MHC class II-associated invariant chain trimerisation" evidence="6">
    <location>
        <begin position="417"/>
        <end position="464"/>
    </location>
</feature>
<feature type="region of interest" description="Disordered" evidence="4">
    <location>
        <begin position="372"/>
        <end position="405"/>
    </location>
</feature>
<keyword evidence="2" id="KW-0964">Secreted</keyword>
<dbReference type="Gene3D" id="1.10.870.10">
    <property type="entry name" value="MHC class II-associated invariant chain, trimerisation domain"/>
    <property type="match status" value="2"/>
</dbReference>
<keyword evidence="3" id="KW-0325">Glycoprotein</keyword>
<dbReference type="GO" id="GO:0042289">
    <property type="term" value="F:MHC class II protein binding"/>
    <property type="evidence" value="ECO:0007669"/>
    <property type="project" value="InterPro"/>
</dbReference>
<evidence type="ECO:0000313" key="8">
    <source>
        <dbReference type="EMBL" id="KAK7922804.1"/>
    </source>
</evidence>
<dbReference type="InterPro" id="IPR052001">
    <property type="entry name" value="MHC-II_Gamma/Thyroglobulin"/>
</dbReference>
<dbReference type="InterPro" id="IPR011988">
    <property type="entry name" value="MHC_II-assoc_invariant_trimer"/>
</dbReference>
<evidence type="ECO:0000256" key="1">
    <source>
        <dbReference type="ARBA" id="ARBA00004613"/>
    </source>
</evidence>
<keyword evidence="5" id="KW-1133">Transmembrane helix</keyword>
<comment type="subcellular location">
    <subcellularLocation>
        <location evidence="1">Secreted</location>
    </subcellularLocation>
</comment>
<dbReference type="GO" id="GO:1902166">
    <property type="term" value="P:negative regulation of intrinsic apoptotic signaling pathway in response to DNA damage by p53 class mediator"/>
    <property type="evidence" value="ECO:0007669"/>
    <property type="project" value="TreeGrafter"/>
</dbReference>
<keyword evidence="5" id="KW-0472">Membrane</keyword>
<dbReference type="GO" id="GO:0004896">
    <property type="term" value="F:cytokine receptor activity"/>
    <property type="evidence" value="ECO:0007669"/>
    <property type="project" value="TreeGrafter"/>
</dbReference>
<evidence type="ECO:0000256" key="4">
    <source>
        <dbReference type="SAM" id="MobiDB-lite"/>
    </source>
</evidence>
<reference evidence="9" key="1">
    <citation type="submission" date="2024-04" db="EMBL/GenBank/DDBJ databases">
        <title>Salinicola lusitanus LLJ914,a marine bacterium isolated from the Okinawa Trough.</title>
        <authorList>
            <person name="Li J."/>
        </authorList>
    </citation>
    <scope>NUCLEOTIDE SEQUENCE [LARGE SCALE GENOMIC DNA]</scope>
</reference>
<proteinExistence type="predicted"/>
<dbReference type="Pfam" id="PF09307">
    <property type="entry name" value="MHC2-interact"/>
    <property type="match status" value="2"/>
</dbReference>
<dbReference type="GO" id="GO:0006886">
    <property type="term" value="P:intracellular protein transport"/>
    <property type="evidence" value="ECO:0007669"/>
    <property type="project" value="InterPro"/>
</dbReference>
<dbReference type="Pfam" id="PF08831">
    <property type="entry name" value="MHCassoc_trimer"/>
    <property type="match status" value="2"/>
</dbReference>
<dbReference type="GO" id="GO:0005737">
    <property type="term" value="C:cytoplasm"/>
    <property type="evidence" value="ECO:0007669"/>
    <property type="project" value="TreeGrafter"/>
</dbReference>
<feature type="compositionally biased region" description="Basic and acidic residues" evidence="4">
    <location>
        <begin position="394"/>
        <end position="403"/>
    </location>
</feature>
<dbReference type="EMBL" id="JBBPFD010000006">
    <property type="protein sequence ID" value="KAK7922804.1"/>
    <property type="molecule type" value="Genomic_DNA"/>
</dbReference>
<feature type="compositionally biased region" description="Low complexity" evidence="4">
    <location>
        <begin position="372"/>
        <end position="387"/>
    </location>
</feature>
<evidence type="ECO:0000313" key="9">
    <source>
        <dbReference type="Proteomes" id="UP001460270"/>
    </source>
</evidence>
<dbReference type="GO" id="GO:0005576">
    <property type="term" value="C:extracellular region"/>
    <property type="evidence" value="ECO:0007669"/>
    <property type="project" value="UniProtKB-SubCell"/>
</dbReference>
<feature type="domain" description="MHC class II-associated invariant chain/CLIP MHC II-interacting" evidence="7">
    <location>
        <begin position="18"/>
        <end position="109"/>
    </location>
</feature>
<feature type="transmembrane region" description="Helical" evidence="5">
    <location>
        <begin position="39"/>
        <end position="61"/>
    </location>
</feature>
<evidence type="ECO:0000259" key="7">
    <source>
        <dbReference type="Pfam" id="PF09307"/>
    </source>
</evidence>
<gene>
    <name evidence="8" type="ORF">WMY93_009706</name>
</gene>
<dbReference type="Proteomes" id="UP001460270">
    <property type="component" value="Unassembled WGS sequence"/>
</dbReference>
<dbReference type="GO" id="GO:0016020">
    <property type="term" value="C:membrane"/>
    <property type="evidence" value="ECO:0007669"/>
    <property type="project" value="InterPro"/>
</dbReference>
<evidence type="ECO:0000256" key="3">
    <source>
        <dbReference type="ARBA" id="ARBA00023180"/>
    </source>
</evidence>
<feature type="domain" description="MHC class II-associated invariant chain/CLIP MHC II-interacting" evidence="7">
    <location>
        <begin position="330"/>
        <end position="391"/>
    </location>
</feature>
<evidence type="ECO:0000259" key="6">
    <source>
        <dbReference type="Pfam" id="PF08831"/>
    </source>
</evidence>
<name>A0AAW0PC96_9GOBI</name>